<feature type="signal peptide" evidence="4">
    <location>
        <begin position="1"/>
        <end position="22"/>
    </location>
</feature>
<dbReference type="RefSeq" id="WP_341835247.1">
    <property type="nucleotide sequence ID" value="NZ_CP149822.1"/>
</dbReference>
<feature type="domain" description="Outer membrane protein beta-barrel" evidence="5">
    <location>
        <begin position="378"/>
        <end position="780"/>
    </location>
</feature>
<dbReference type="Pfam" id="PF13620">
    <property type="entry name" value="CarboxypepD_reg"/>
    <property type="match status" value="1"/>
</dbReference>
<keyword evidence="2" id="KW-0472">Membrane</keyword>
<evidence type="ECO:0000259" key="5">
    <source>
        <dbReference type="Pfam" id="PF14905"/>
    </source>
</evidence>
<evidence type="ECO:0000256" key="2">
    <source>
        <dbReference type="ARBA" id="ARBA00023136"/>
    </source>
</evidence>
<dbReference type="InterPro" id="IPR041700">
    <property type="entry name" value="OMP_b-brl_3"/>
</dbReference>
<keyword evidence="7" id="KW-1185">Reference proteome</keyword>
<organism evidence="6 7">
    <name type="scientific">Chitinophaga pollutisoli</name>
    <dbReference type="NCBI Taxonomy" id="3133966"/>
    <lineage>
        <taxon>Bacteria</taxon>
        <taxon>Pseudomonadati</taxon>
        <taxon>Bacteroidota</taxon>
        <taxon>Chitinophagia</taxon>
        <taxon>Chitinophagales</taxon>
        <taxon>Chitinophagaceae</taxon>
        <taxon>Chitinophaga</taxon>
    </lineage>
</organism>
<dbReference type="Gene3D" id="2.40.170.20">
    <property type="entry name" value="TonB-dependent receptor, beta-barrel domain"/>
    <property type="match status" value="1"/>
</dbReference>
<dbReference type="EMBL" id="CP149822">
    <property type="protein sequence ID" value="WZN40324.1"/>
    <property type="molecule type" value="Genomic_DNA"/>
</dbReference>
<dbReference type="SUPFAM" id="SSF56935">
    <property type="entry name" value="Porins"/>
    <property type="match status" value="1"/>
</dbReference>
<keyword evidence="4" id="KW-0732">Signal</keyword>
<dbReference type="PANTHER" id="PTHR40980">
    <property type="entry name" value="PLUG DOMAIN-CONTAINING PROTEIN"/>
    <property type="match status" value="1"/>
</dbReference>
<evidence type="ECO:0000313" key="6">
    <source>
        <dbReference type="EMBL" id="WZN40324.1"/>
    </source>
</evidence>
<feature type="chain" id="PRO_5045899546" evidence="4">
    <location>
        <begin position="23"/>
        <end position="805"/>
    </location>
</feature>
<dbReference type="Proteomes" id="UP001485459">
    <property type="component" value="Chromosome"/>
</dbReference>
<dbReference type="Pfam" id="PF14905">
    <property type="entry name" value="OMP_b-brl_3"/>
    <property type="match status" value="1"/>
</dbReference>
<dbReference type="InterPro" id="IPR037066">
    <property type="entry name" value="Plug_dom_sf"/>
</dbReference>
<reference evidence="7" key="1">
    <citation type="submission" date="2024-03" db="EMBL/GenBank/DDBJ databases">
        <title>Chitinophaga horti sp. nov., isolated from garden soil.</title>
        <authorList>
            <person name="Lee D.S."/>
            <person name="Han D.M."/>
            <person name="Baek J.H."/>
            <person name="Choi D.G."/>
            <person name="Jeon J.H."/>
            <person name="Jeon C.O."/>
        </authorList>
    </citation>
    <scope>NUCLEOTIDE SEQUENCE [LARGE SCALE GENOMIC DNA]</scope>
    <source>
        <strain evidence="7">GPA1</strain>
    </source>
</reference>
<keyword evidence="3" id="KW-0998">Cell outer membrane</keyword>
<sequence length="805" mass="90231">MQLRSSLLLLILFVCVSSSTFAQRNIYLKITDAGGSPLPFASVVVKKAGDSSLVKGQMSDADGKIQFESIHPGKYFIEASQMGFTTARTEAFQLQDKPVNLNNLVLQSSPKSLKGVEVTAQKPFVERGEGKTTLNVEGSVAAAGNSVLDLLRRAPGVTVDKDDNLVLKGKQGVTVMIDGKLTYLSNEALAELLKSMNAEGVNAIEIITSPGAKYDAAGSSGIINIKTKKGQLTGFNGSVSLSGGVGRYFYYSTGVTLNWRTKKFNAFGNLNWGDRQGFNTRELKRKVGGDEPLHYRQSVFQKNDFLNRSGKIGFDYFLNDKQTIGVMVNGYTNAFWRSAPSATEIMNPGQPADSVLHTSVIGNNRFRSTAVNLNYKLKIDTSGSEFSMDADYMKFYNRMGTHLSDYMQRNSDGAILNESALRSVPHTRITIRSIKADWVQSLGKGYKLEAGAKGSFVETNNNMVYDSLVGGMYKPVLSQYDQFVYAEDVLAGYTTFKKSWKVFDVTAGLRVEHTMSDANSVSMKNRIKRNYTDFFPNFTIDYKLAEDHKIGATYNKRINRPGYGQLNPFMFFLDKYTFFRGNSYLTPEYTHNTELSYTFKNKYIFTAGYTQSNDVVNEYLFLNEETKVTTSTVLNIGTRKNWSAEVTLPVDFTKWWNSNTNGSFFHNQYWIKDPKGDFTTKSLSWYFNSTQTFSLPKDIKIELSGWYEAPNVYGIWRSRGMWAANAGVQKTVLQKKGTLKVSVNDLFASARFRGTADFNGVYLDVNNRWQNRTLNVSFTYRFGNSKVESARERKAGSEEESRRAG</sequence>
<proteinExistence type="predicted"/>
<name>A0ABZ2YN31_9BACT</name>
<dbReference type="InterPro" id="IPR036942">
    <property type="entry name" value="Beta-barrel_TonB_sf"/>
</dbReference>
<dbReference type="Gene3D" id="2.170.130.10">
    <property type="entry name" value="TonB-dependent receptor, plug domain"/>
    <property type="match status" value="1"/>
</dbReference>
<comment type="subcellular location">
    <subcellularLocation>
        <location evidence="1">Cell outer membrane</location>
    </subcellularLocation>
</comment>
<protein>
    <submittedName>
        <fullName evidence="6">TonB-dependent receptor</fullName>
    </submittedName>
</protein>
<evidence type="ECO:0000313" key="7">
    <source>
        <dbReference type="Proteomes" id="UP001485459"/>
    </source>
</evidence>
<evidence type="ECO:0000256" key="1">
    <source>
        <dbReference type="ARBA" id="ARBA00004442"/>
    </source>
</evidence>
<keyword evidence="6" id="KW-0675">Receptor</keyword>
<dbReference type="InterPro" id="IPR008969">
    <property type="entry name" value="CarboxyPept-like_regulatory"/>
</dbReference>
<accession>A0ABZ2YN31</accession>
<gene>
    <name evidence="6" type="ORF">WJU16_20365</name>
</gene>
<evidence type="ECO:0000256" key="4">
    <source>
        <dbReference type="SAM" id="SignalP"/>
    </source>
</evidence>
<evidence type="ECO:0000256" key="3">
    <source>
        <dbReference type="ARBA" id="ARBA00023237"/>
    </source>
</evidence>
<dbReference type="SUPFAM" id="SSF49464">
    <property type="entry name" value="Carboxypeptidase regulatory domain-like"/>
    <property type="match status" value="1"/>
</dbReference>
<dbReference type="PANTHER" id="PTHR40980:SF4">
    <property type="entry name" value="TONB-DEPENDENT RECEPTOR-LIKE BETA-BARREL DOMAIN-CONTAINING PROTEIN"/>
    <property type="match status" value="1"/>
</dbReference>
<dbReference type="Gene3D" id="2.60.40.1120">
    <property type="entry name" value="Carboxypeptidase-like, regulatory domain"/>
    <property type="match status" value="1"/>
</dbReference>